<dbReference type="Proteomes" id="UP000232883">
    <property type="component" value="Chromosome"/>
</dbReference>
<dbReference type="PANTHER" id="PTHR34220:SF7">
    <property type="entry name" value="SENSOR HISTIDINE KINASE YPDA"/>
    <property type="match status" value="1"/>
</dbReference>
<protein>
    <recommendedName>
        <fullName evidence="2">Signal transduction histidine kinase internal region domain-containing protein</fullName>
    </recommendedName>
</protein>
<name>A0A2K8YX18_9BACT</name>
<reference evidence="3 4" key="1">
    <citation type="submission" date="2017-11" db="EMBL/GenBank/DDBJ databases">
        <title>Taxonomic description and genome sequences of Spirosoma HA7 sp. nov., isolated from pollen microhabitat of Corylus avellana.</title>
        <authorList>
            <person name="Ambika Manirajan B."/>
            <person name="Suarez C."/>
            <person name="Ratering S."/>
            <person name="Geissler-Plaum R."/>
            <person name="Cardinale M."/>
            <person name="Sylvia S."/>
        </authorList>
    </citation>
    <scope>NUCLEOTIDE SEQUENCE [LARGE SCALE GENOMIC DNA]</scope>
    <source>
        <strain evidence="3 4">HA7</strain>
    </source>
</reference>
<gene>
    <name evidence="3" type="ORF">CWM47_10315</name>
</gene>
<feature type="transmembrane region" description="Helical" evidence="1">
    <location>
        <begin position="156"/>
        <end position="176"/>
    </location>
</feature>
<feature type="domain" description="Signal transduction histidine kinase internal region" evidence="2">
    <location>
        <begin position="342"/>
        <end position="416"/>
    </location>
</feature>
<feature type="transmembrane region" description="Helical" evidence="1">
    <location>
        <begin position="44"/>
        <end position="66"/>
    </location>
</feature>
<dbReference type="EMBL" id="CP025096">
    <property type="protein sequence ID" value="AUD02180.1"/>
    <property type="molecule type" value="Genomic_DNA"/>
</dbReference>
<dbReference type="PANTHER" id="PTHR34220">
    <property type="entry name" value="SENSOR HISTIDINE KINASE YPDA"/>
    <property type="match status" value="1"/>
</dbReference>
<keyword evidence="1" id="KW-0472">Membrane</keyword>
<evidence type="ECO:0000313" key="3">
    <source>
        <dbReference type="EMBL" id="AUD02180.1"/>
    </source>
</evidence>
<keyword evidence="1" id="KW-1133">Transmembrane helix</keyword>
<dbReference type="GO" id="GO:0016020">
    <property type="term" value="C:membrane"/>
    <property type="evidence" value="ECO:0007669"/>
    <property type="project" value="InterPro"/>
</dbReference>
<evidence type="ECO:0000259" key="2">
    <source>
        <dbReference type="Pfam" id="PF06580"/>
    </source>
</evidence>
<dbReference type="GO" id="GO:0000155">
    <property type="term" value="F:phosphorelay sensor kinase activity"/>
    <property type="evidence" value="ECO:0007669"/>
    <property type="project" value="InterPro"/>
</dbReference>
<feature type="transmembrane region" description="Helical" evidence="1">
    <location>
        <begin position="87"/>
        <end position="104"/>
    </location>
</feature>
<keyword evidence="1" id="KW-0812">Transmembrane</keyword>
<dbReference type="InterPro" id="IPR050640">
    <property type="entry name" value="Bact_2-comp_sensor_kinase"/>
</dbReference>
<feature type="transmembrane region" description="Helical" evidence="1">
    <location>
        <begin position="16"/>
        <end position="32"/>
    </location>
</feature>
<dbReference type="InterPro" id="IPR010559">
    <property type="entry name" value="Sig_transdc_His_kin_internal"/>
</dbReference>
<evidence type="ECO:0000313" key="4">
    <source>
        <dbReference type="Proteomes" id="UP000232883"/>
    </source>
</evidence>
<organism evidence="3 4">
    <name type="scientific">Spirosoma pollinicola</name>
    <dbReference type="NCBI Taxonomy" id="2057025"/>
    <lineage>
        <taxon>Bacteria</taxon>
        <taxon>Pseudomonadati</taxon>
        <taxon>Bacteroidota</taxon>
        <taxon>Cytophagia</taxon>
        <taxon>Cytophagales</taxon>
        <taxon>Cytophagaceae</taxon>
        <taxon>Spirosoma</taxon>
    </lineage>
</organism>
<feature type="transmembrane region" description="Helical" evidence="1">
    <location>
        <begin position="212"/>
        <end position="232"/>
    </location>
</feature>
<feature type="transmembrane region" description="Helical" evidence="1">
    <location>
        <begin position="267"/>
        <end position="286"/>
    </location>
</feature>
<dbReference type="Pfam" id="PF06580">
    <property type="entry name" value="His_kinase"/>
    <property type="match status" value="1"/>
</dbReference>
<feature type="transmembrane region" description="Helical" evidence="1">
    <location>
        <begin position="298"/>
        <end position="322"/>
    </location>
</feature>
<proteinExistence type="predicted"/>
<dbReference type="KEGG" id="spir:CWM47_10315"/>
<dbReference type="AlphaFoldDB" id="A0A2K8YX18"/>
<keyword evidence="4" id="KW-1185">Reference proteome</keyword>
<accession>A0A2K8YX18</accession>
<sequence length="529" mass="61995">MWRAAVRILHLKSNRYLFIGIIALLFLTAYTFDDFSTKEIIPLLYIIPLACIFMLASVVYVCFFTFDVVPLLQKKEYKEFFKNKINYPFLWIFVCYVMWMVVMTDNTINTHSLKRINNDPLVKQLIALLPTEIGNNLKKDIFNKDKYEYRFVFSSFFLNDLIVILILSLFSFLYGIRKQVVGRPEWLQKGISKLFYYQHKLVEWLTIHRDKLVHSFFWFVLITYLWDEFIIIHSIMLATILIGVTLLSFYINMAVLIYILNRRGKHISIIIMGLVFFDGVLSVILIDTDIFVKDPNSLLKIHTLFEQLLLPLFIGAGVAAFAERTNGINRDKTNEIIMKQQAEIQALTYQIDPHFLFNSLTFIYSKSQQHSEDLAEAVLLLSEMMRYKLPKANNNYNVALIDEVEHLQDYIRFDQLIHPLNHVDFKPQGSFENLEIAPNLLDIFVENALKYGDIENENSPLNIRLTTIDTRITFRVYNKKRKRVVGSRASTQMGLRNARNRLNLIYSGRYELSILDEPTSYTVLLTIDL</sequence>
<feature type="transmembrane region" description="Helical" evidence="1">
    <location>
        <begin position="238"/>
        <end position="260"/>
    </location>
</feature>
<evidence type="ECO:0000256" key="1">
    <source>
        <dbReference type="SAM" id="Phobius"/>
    </source>
</evidence>